<evidence type="ECO:0000313" key="3">
    <source>
        <dbReference type="Proteomes" id="UP000277580"/>
    </source>
</evidence>
<dbReference type="Proteomes" id="UP000277580">
    <property type="component" value="Unassembled WGS sequence"/>
</dbReference>
<evidence type="ECO:0000256" key="1">
    <source>
        <dbReference type="SAM" id="SignalP"/>
    </source>
</evidence>
<dbReference type="InParanoid" id="A0A3N4KY87"/>
<dbReference type="EMBL" id="ML119123">
    <property type="protein sequence ID" value="RPB13311.1"/>
    <property type="molecule type" value="Genomic_DNA"/>
</dbReference>
<dbReference type="AlphaFoldDB" id="A0A3N4KY87"/>
<feature type="signal peptide" evidence="1">
    <location>
        <begin position="1"/>
        <end position="17"/>
    </location>
</feature>
<reference evidence="2 3" key="1">
    <citation type="journal article" date="2018" name="Nat. Ecol. Evol.">
        <title>Pezizomycetes genomes reveal the molecular basis of ectomycorrhizal truffle lifestyle.</title>
        <authorList>
            <person name="Murat C."/>
            <person name="Payen T."/>
            <person name="Noel B."/>
            <person name="Kuo A."/>
            <person name="Morin E."/>
            <person name="Chen J."/>
            <person name="Kohler A."/>
            <person name="Krizsan K."/>
            <person name="Balestrini R."/>
            <person name="Da Silva C."/>
            <person name="Montanini B."/>
            <person name="Hainaut M."/>
            <person name="Levati E."/>
            <person name="Barry K.W."/>
            <person name="Belfiori B."/>
            <person name="Cichocki N."/>
            <person name="Clum A."/>
            <person name="Dockter R.B."/>
            <person name="Fauchery L."/>
            <person name="Guy J."/>
            <person name="Iotti M."/>
            <person name="Le Tacon F."/>
            <person name="Lindquist E.A."/>
            <person name="Lipzen A."/>
            <person name="Malagnac F."/>
            <person name="Mello A."/>
            <person name="Molinier V."/>
            <person name="Miyauchi S."/>
            <person name="Poulain J."/>
            <person name="Riccioni C."/>
            <person name="Rubini A."/>
            <person name="Sitrit Y."/>
            <person name="Splivallo R."/>
            <person name="Traeger S."/>
            <person name="Wang M."/>
            <person name="Zifcakova L."/>
            <person name="Wipf D."/>
            <person name="Zambonelli A."/>
            <person name="Paolocci F."/>
            <person name="Nowrousian M."/>
            <person name="Ottonello S."/>
            <person name="Baldrian P."/>
            <person name="Spatafora J.W."/>
            <person name="Henrissat B."/>
            <person name="Nagy L.G."/>
            <person name="Aury J.M."/>
            <person name="Wincker P."/>
            <person name="Grigoriev I.V."/>
            <person name="Bonfante P."/>
            <person name="Martin F.M."/>
        </authorList>
    </citation>
    <scope>NUCLEOTIDE SEQUENCE [LARGE SCALE GENOMIC DNA]</scope>
    <source>
        <strain evidence="2 3">CCBAS932</strain>
    </source>
</reference>
<gene>
    <name evidence="2" type="ORF">P167DRAFT_109569</name>
</gene>
<sequence length="162" mass="18342">MWCVWPAWAAWPWLNSATVGTLPVVQGVTPRNLHVQIVEPVDYTLIQPSCRVDCDPLYTSHTDQTCLLACWRPLHDGSIIQQGKKKSGRKKNCHDTLPLHLPPPLPSHLPLACVTRIWGACESGSPHFYFYFSGGRGGRAPVINHCGLFHRKKERKRNRNRS</sequence>
<accession>A0A3N4KY87</accession>
<keyword evidence="1" id="KW-0732">Signal</keyword>
<feature type="chain" id="PRO_5018192041" description="Secreted protein" evidence="1">
    <location>
        <begin position="18"/>
        <end position="162"/>
    </location>
</feature>
<evidence type="ECO:0008006" key="4">
    <source>
        <dbReference type="Google" id="ProtNLM"/>
    </source>
</evidence>
<name>A0A3N4KY87_9PEZI</name>
<proteinExistence type="predicted"/>
<evidence type="ECO:0000313" key="2">
    <source>
        <dbReference type="EMBL" id="RPB13311.1"/>
    </source>
</evidence>
<protein>
    <recommendedName>
        <fullName evidence="4">Secreted protein</fullName>
    </recommendedName>
</protein>
<keyword evidence="3" id="KW-1185">Reference proteome</keyword>
<organism evidence="2 3">
    <name type="scientific">Morchella conica CCBAS932</name>
    <dbReference type="NCBI Taxonomy" id="1392247"/>
    <lineage>
        <taxon>Eukaryota</taxon>
        <taxon>Fungi</taxon>
        <taxon>Dikarya</taxon>
        <taxon>Ascomycota</taxon>
        <taxon>Pezizomycotina</taxon>
        <taxon>Pezizomycetes</taxon>
        <taxon>Pezizales</taxon>
        <taxon>Morchellaceae</taxon>
        <taxon>Morchella</taxon>
    </lineage>
</organism>